<protein>
    <submittedName>
        <fullName evidence="2">Uncharacterized protein</fullName>
    </submittedName>
</protein>
<evidence type="ECO:0000313" key="2">
    <source>
        <dbReference type="EMBL" id="MFF5922535.1"/>
    </source>
</evidence>
<accession>A0ABW6XYV1</accession>
<gene>
    <name evidence="2" type="ORF">ACFY8C_29995</name>
</gene>
<proteinExistence type="predicted"/>
<reference evidence="2 3" key="1">
    <citation type="submission" date="2024-10" db="EMBL/GenBank/DDBJ databases">
        <title>The Natural Products Discovery Center: Release of the First 8490 Sequenced Strains for Exploring Actinobacteria Biosynthetic Diversity.</title>
        <authorList>
            <person name="Kalkreuter E."/>
            <person name="Kautsar S.A."/>
            <person name="Yang D."/>
            <person name="Bader C.D."/>
            <person name="Teijaro C.N."/>
            <person name="Fluegel L."/>
            <person name="Davis C.M."/>
            <person name="Simpson J.R."/>
            <person name="Lauterbach L."/>
            <person name="Steele A.D."/>
            <person name="Gui C."/>
            <person name="Meng S."/>
            <person name="Li G."/>
            <person name="Viehrig K."/>
            <person name="Ye F."/>
            <person name="Su P."/>
            <person name="Kiefer A.F."/>
            <person name="Nichols A."/>
            <person name="Cepeda A.J."/>
            <person name="Yan W."/>
            <person name="Fan B."/>
            <person name="Jiang Y."/>
            <person name="Adhikari A."/>
            <person name="Zheng C.-J."/>
            <person name="Schuster L."/>
            <person name="Cowan T.M."/>
            <person name="Smanski M.J."/>
            <person name="Chevrette M.G."/>
            <person name="De Carvalho L.P.S."/>
            <person name="Shen B."/>
        </authorList>
    </citation>
    <scope>NUCLEOTIDE SEQUENCE [LARGE SCALE GENOMIC DNA]</scope>
    <source>
        <strain evidence="2 3">NPDC012605</strain>
    </source>
</reference>
<comment type="caution">
    <text evidence="2">The sequence shown here is derived from an EMBL/GenBank/DDBJ whole genome shotgun (WGS) entry which is preliminary data.</text>
</comment>
<sequence length="71" mass="7393">MALQLIARPTAVASPAPHPARTGGSELPSTSEFILHSLPDSAVGAFAENSLLPWPPARPDSPEPARPSPCR</sequence>
<evidence type="ECO:0000256" key="1">
    <source>
        <dbReference type="SAM" id="MobiDB-lite"/>
    </source>
</evidence>
<organism evidence="2 3">
    <name type="scientific">Streptomyces flavochromogenes</name>
    <dbReference type="NCBI Taxonomy" id="68199"/>
    <lineage>
        <taxon>Bacteria</taxon>
        <taxon>Bacillati</taxon>
        <taxon>Actinomycetota</taxon>
        <taxon>Actinomycetes</taxon>
        <taxon>Kitasatosporales</taxon>
        <taxon>Streptomycetaceae</taxon>
        <taxon>Streptomyces</taxon>
    </lineage>
</organism>
<dbReference type="Proteomes" id="UP001602370">
    <property type="component" value="Unassembled WGS sequence"/>
</dbReference>
<feature type="compositionally biased region" description="Pro residues" evidence="1">
    <location>
        <begin position="53"/>
        <end position="71"/>
    </location>
</feature>
<name>A0ABW6XYV1_9ACTN</name>
<feature type="region of interest" description="Disordered" evidence="1">
    <location>
        <begin position="1"/>
        <end position="28"/>
    </location>
</feature>
<feature type="region of interest" description="Disordered" evidence="1">
    <location>
        <begin position="50"/>
        <end position="71"/>
    </location>
</feature>
<dbReference type="RefSeq" id="WP_030315058.1">
    <property type="nucleotide sequence ID" value="NZ_JBIBDZ010000010.1"/>
</dbReference>
<evidence type="ECO:0000313" key="3">
    <source>
        <dbReference type="Proteomes" id="UP001602370"/>
    </source>
</evidence>
<dbReference type="EMBL" id="JBIBDZ010000010">
    <property type="protein sequence ID" value="MFF5922535.1"/>
    <property type="molecule type" value="Genomic_DNA"/>
</dbReference>
<keyword evidence="3" id="KW-1185">Reference proteome</keyword>